<dbReference type="Gene3D" id="2.40.50.100">
    <property type="match status" value="1"/>
</dbReference>
<keyword evidence="2" id="KW-0732">Signal</keyword>
<dbReference type="RefSeq" id="WP_273686162.1">
    <property type="nucleotide sequence ID" value="NZ_CP117411.1"/>
</dbReference>
<dbReference type="PANTHER" id="PTHR30469">
    <property type="entry name" value="MULTIDRUG RESISTANCE PROTEIN MDTA"/>
    <property type="match status" value="1"/>
</dbReference>
<sequence>MTPRPRIAGLAGLLLLGGCGQSNTAAPPEPSTLVTVEMPRQGSRPLQIMAYGSIGPARDGGSDTVSMAQPGQVTDLMVTPGAPVRRGQPLLRFTLSPTALGAYQQAATALEAARTQRATTARLFGQQLATRDQVAASDKAVSDAQTALAALRKEGAGAAEQIVRAPYDGIVTTIAATQGDRTAAGQALLTIASGRKLVATVGVPSADVARMKAGQSADVTPLAGGGTLAATVTRVGATLNPRTRLIDVDLGVAPGVAVNGEAVRAAIRTGAASGWVVPHRAVVTASGQPHLLQVVNGKAAAVPVSILSTGSDADVVAGPVHRHRPIIIDGAYQVGAGGAVRWVRDR</sequence>
<accession>A0ABY7TGL8</accession>
<evidence type="ECO:0000313" key="3">
    <source>
        <dbReference type="EMBL" id="WCT72208.1"/>
    </source>
</evidence>
<gene>
    <name evidence="3" type="ORF">PQ455_11195</name>
</gene>
<dbReference type="EMBL" id="CP117411">
    <property type="protein sequence ID" value="WCT72208.1"/>
    <property type="molecule type" value="Genomic_DNA"/>
</dbReference>
<dbReference type="InterPro" id="IPR006143">
    <property type="entry name" value="RND_pump_MFP"/>
</dbReference>
<dbReference type="PANTHER" id="PTHR30469:SF15">
    <property type="entry name" value="HLYD FAMILY OF SECRETION PROTEINS"/>
    <property type="match status" value="1"/>
</dbReference>
<evidence type="ECO:0000256" key="2">
    <source>
        <dbReference type="SAM" id="SignalP"/>
    </source>
</evidence>
<dbReference type="Gene3D" id="1.10.287.470">
    <property type="entry name" value="Helix hairpin bin"/>
    <property type="match status" value="1"/>
</dbReference>
<dbReference type="SUPFAM" id="SSF111369">
    <property type="entry name" value="HlyD-like secretion proteins"/>
    <property type="match status" value="1"/>
</dbReference>
<feature type="signal peptide" evidence="2">
    <location>
        <begin position="1"/>
        <end position="25"/>
    </location>
</feature>
<feature type="chain" id="PRO_5045268771" evidence="2">
    <location>
        <begin position="26"/>
        <end position="346"/>
    </location>
</feature>
<dbReference type="Gene3D" id="2.40.30.170">
    <property type="match status" value="1"/>
</dbReference>
<protein>
    <submittedName>
        <fullName evidence="3">Efflux RND transporter periplasmic adaptor subunit</fullName>
    </submittedName>
</protein>
<dbReference type="NCBIfam" id="TIGR01730">
    <property type="entry name" value="RND_mfp"/>
    <property type="match status" value="1"/>
</dbReference>
<proteinExistence type="inferred from homology"/>
<reference evidence="3 4" key="1">
    <citation type="submission" date="2023-02" db="EMBL/GenBank/DDBJ databases">
        <title>Genome sequence of Sphingomonas naphthae.</title>
        <authorList>
            <person name="Kim S."/>
            <person name="Heo J."/>
            <person name="Kwon S.-W."/>
        </authorList>
    </citation>
    <scope>NUCLEOTIDE SEQUENCE [LARGE SCALE GENOMIC DNA]</scope>
    <source>
        <strain evidence="3 4">KACC 18716</strain>
    </source>
</reference>
<evidence type="ECO:0000313" key="4">
    <source>
        <dbReference type="Proteomes" id="UP001220395"/>
    </source>
</evidence>
<evidence type="ECO:0000256" key="1">
    <source>
        <dbReference type="ARBA" id="ARBA00009477"/>
    </source>
</evidence>
<comment type="similarity">
    <text evidence="1">Belongs to the membrane fusion protein (MFP) (TC 8.A.1) family.</text>
</comment>
<name>A0ABY7TGL8_9SPHN</name>
<organism evidence="3 4">
    <name type="scientific">Sphingomonas naphthae</name>
    <dbReference type="NCBI Taxonomy" id="1813468"/>
    <lineage>
        <taxon>Bacteria</taxon>
        <taxon>Pseudomonadati</taxon>
        <taxon>Pseudomonadota</taxon>
        <taxon>Alphaproteobacteria</taxon>
        <taxon>Sphingomonadales</taxon>
        <taxon>Sphingomonadaceae</taxon>
        <taxon>Sphingomonas</taxon>
    </lineage>
</organism>
<dbReference type="PROSITE" id="PS51257">
    <property type="entry name" value="PROKAR_LIPOPROTEIN"/>
    <property type="match status" value="1"/>
</dbReference>
<dbReference type="Proteomes" id="UP001220395">
    <property type="component" value="Chromosome"/>
</dbReference>
<keyword evidence="4" id="KW-1185">Reference proteome</keyword>